<accession>A0A835MCS4</accession>
<dbReference type="EMBL" id="JADGMS010000019">
    <property type="protein sequence ID" value="KAF9661657.1"/>
    <property type="molecule type" value="Genomic_DNA"/>
</dbReference>
<protein>
    <submittedName>
        <fullName evidence="1">Uncharacterized protein</fullName>
    </submittedName>
</protein>
<dbReference type="Proteomes" id="UP000657918">
    <property type="component" value="Unassembled WGS sequence"/>
</dbReference>
<proteinExistence type="predicted"/>
<evidence type="ECO:0000313" key="2">
    <source>
        <dbReference type="Proteomes" id="UP000657918"/>
    </source>
</evidence>
<keyword evidence="2" id="KW-1185">Reference proteome</keyword>
<name>A0A835MCS4_9ROSI</name>
<evidence type="ECO:0000313" key="1">
    <source>
        <dbReference type="EMBL" id="KAF9661657.1"/>
    </source>
</evidence>
<organism evidence="1 2">
    <name type="scientific">Salix dunnii</name>
    <dbReference type="NCBI Taxonomy" id="1413687"/>
    <lineage>
        <taxon>Eukaryota</taxon>
        <taxon>Viridiplantae</taxon>
        <taxon>Streptophyta</taxon>
        <taxon>Embryophyta</taxon>
        <taxon>Tracheophyta</taxon>
        <taxon>Spermatophyta</taxon>
        <taxon>Magnoliopsida</taxon>
        <taxon>eudicotyledons</taxon>
        <taxon>Gunneridae</taxon>
        <taxon>Pentapetalae</taxon>
        <taxon>rosids</taxon>
        <taxon>fabids</taxon>
        <taxon>Malpighiales</taxon>
        <taxon>Salicaceae</taxon>
        <taxon>Saliceae</taxon>
        <taxon>Salix</taxon>
    </lineage>
</organism>
<gene>
    <name evidence="1" type="ORF">SADUNF_Sadunf19G0091500</name>
</gene>
<dbReference type="AlphaFoldDB" id="A0A835MCS4"/>
<sequence>MHGPGKGEHAADTINDVCTALSSSFPKPALHLSSLRPVSAWVCGYLPRLYNDALKFFLRLNITMFFRWFWTHHLHVWTTHYSLRDWHGFLHGSLM</sequence>
<comment type="caution">
    <text evidence="1">The sequence shown here is derived from an EMBL/GenBank/DDBJ whole genome shotgun (WGS) entry which is preliminary data.</text>
</comment>
<reference evidence="1 2" key="1">
    <citation type="submission" date="2020-10" db="EMBL/GenBank/DDBJ databases">
        <title>Plant Genome Project.</title>
        <authorList>
            <person name="Zhang R.-G."/>
        </authorList>
    </citation>
    <scope>NUCLEOTIDE SEQUENCE [LARGE SCALE GENOMIC DNA]</scope>
    <source>
        <strain evidence="1">FAFU-HL-1</strain>
        <tissue evidence="1">Leaf</tissue>
    </source>
</reference>